<comment type="caution">
    <text evidence="2">The sequence shown here is derived from an EMBL/GenBank/DDBJ whole genome shotgun (WGS) entry which is preliminary data.</text>
</comment>
<feature type="compositionally biased region" description="Basic and acidic residues" evidence="1">
    <location>
        <begin position="300"/>
        <end position="329"/>
    </location>
</feature>
<feature type="region of interest" description="Disordered" evidence="1">
    <location>
        <begin position="232"/>
        <end position="329"/>
    </location>
</feature>
<name>A0A8H6IXA3_9PEZI</name>
<evidence type="ECO:0000313" key="2">
    <source>
        <dbReference type="EMBL" id="KAF6802510.1"/>
    </source>
</evidence>
<dbReference type="AlphaFoldDB" id="A0A8H6IXA3"/>
<feature type="region of interest" description="Disordered" evidence="1">
    <location>
        <begin position="84"/>
        <end position="107"/>
    </location>
</feature>
<organism evidence="2 3">
    <name type="scientific">Colletotrichum musicola</name>
    <dbReference type="NCBI Taxonomy" id="2175873"/>
    <lineage>
        <taxon>Eukaryota</taxon>
        <taxon>Fungi</taxon>
        <taxon>Dikarya</taxon>
        <taxon>Ascomycota</taxon>
        <taxon>Pezizomycotina</taxon>
        <taxon>Sordariomycetes</taxon>
        <taxon>Hypocreomycetidae</taxon>
        <taxon>Glomerellales</taxon>
        <taxon>Glomerellaceae</taxon>
        <taxon>Colletotrichum</taxon>
        <taxon>Colletotrichum orchidearum species complex</taxon>
    </lineage>
</organism>
<proteinExistence type="predicted"/>
<dbReference type="Proteomes" id="UP000639643">
    <property type="component" value="Unassembled WGS sequence"/>
</dbReference>
<sequence>MCYKVHTHTLPCDVRPTISSSRTHYLDPYETPPPCPCPRSSSRSKRCPSHGCCRLFSTLYLCPRDCSRPLNYHIYIRSSQRSYSSDSNRRRSYSADPRSSYRPPTPPRWRSLRVFDRDPDFQTRETGDLRFAISELRDIGRVLLHAESEFEKAELRIDRERNEHCGAHGGCENLKPTKDCEWSKKVAEMVSRADDEKFTIEVLADCWVKYVGLLRKYEALGQRRVGGLVEDPLSGRRRRGEDETRVYGRRESWDGAGSSRERGRERERERDSDYERERRHRSSTREPLFERRGSAYGGESRYRSSTREPHSERRGSFYGGERRRSWWDA</sequence>
<evidence type="ECO:0000256" key="1">
    <source>
        <dbReference type="SAM" id="MobiDB-lite"/>
    </source>
</evidence>
<evidence type="ECO:0000313" key="3">
    <source>
        <dbReference type="Proteomes" id="UP000639643"/>
    </source>
</evidence>
<feature type="compositionally biased region" description="Basic and acidic residues" evidence="1">
    <location>
        <begin position="239"/>
        <end position="293"/>
    </location>
</feature>
<dbReference type="OrthoDB" id="4703408at2759"/>
<accession>A0A8H6IXA3</accession>
<keyword evidence="3" id="KW-1185">Reference proteome</keyword>
<reference evidence="2" key="1">
    <citation type="journal article" date="2020" name="Phytopathology">
        <title>Genome Sequence Resources of Colletotrichum truncatum, C. plurivorum, C. musicola, and C. sojae: Four Species Pathogenic to Soybean (Glycine max).</title>
        <authorList>
            <person name="Rogerio F."/>
            <person name="Boufleur T.R."/>
            <person name="Ciampi-Guillardi M."/>
            <person name="Sukno S.A."/>
            <person name="Thon M.R."/>
            <person name="Massola Junior N.S."/>
            <person name="Baroncelli R."/>
        </authorList>
    </citation>
    <scope>NUCLEOTIDE SEQUENCE</scope>
    <source>
        <strain evidence="2">LFN0074</strain>
    </source>
</reference>
<gene>
    <name evidence="2" type="ORF">CMUS01_15334</name>
</gene>
<dbReference type="EMBL" id="WIGM01001261">
    <property type="protein sequence ID" value="KAF6802510.1"/>
    <property type="molecule type" value="Genomic_DNA"/>
</dbReference>
<protein>
    <submittedName>
        <fullName evidence="2">Uncharacterized protein</fullName>
    </submittedName>
</protein>